<name>A0A815YZA6_ADIRI</name>
<gene>
    <name evidence="1" type="ORF">XAT740_LOCUS44940</name>
</gene>
<reference evidence="1" key="1">
    <citation type="submission" date="2021-02" db="EMBL/GenBank/DDBJ databases">
        <authorList>
            <person name="Nowell W R."/>
        </authorList>
    </citation>
    <scope>NUCLEOTIDE SEQUENCE</scope>
</reference>
<proteinExistence type="predicted"/>
<accession>A0A815YZA6</accession>
<protein>
    <submittedName>
        <fullName evidence="1">Uncharacterized protein</fullName>
    </submittedName>
</protein>
<comment type="caution">
    <text evidence="1">The sequence shown here is derived from an EMBL/GenBank/DDBJ whole genome shotgun (WGS) entry which is preliminary data.</text>
</comment>
<dbReference type="AlphaFoldDB" id="A0A815YZA6"/>
<evidence type="ECO:0000313" key="2">
    <source>
        <dbReference type="Proteomes" id="UP000663828"/>
    </source>
</evidence>
<evidence type="ECO:0000313" key="1">
    <source>
        <dbReference type="EMBL" id="CAF1575800.1"/>
    </source>
</evidence>
<dbReference type="EMBL" id="CAJNOR010005774">
    <property type="protein sequence ID" value="CAF1575800.1"/>
    <property type="molecule type" value="Genomic_DNA"/>
</dbReference>
<keyword evidence="2" id="KW-1185">Reference proteome</keyword>
<sequence>MIQPASYYFNCVQTRLFKTNIVYTLDIYPNTTLAGIYFYKGMSSLLPVYRTTSDDSDMSTCGQPCIANTVGIRSNSTNCQMKLLVKVECV</sequence>
<organism evidence="1 2">
    <name type="scientific">Adineta ricciae</name>
    <name type="common">Rotifer</name>
    <dbReference type="NCBI Taxonomy" id="249248"/>
    <lineage>
        <taxon>Eukaryota</taxon>
        <taxon>Metazoa</taxon>
        <taxon>Spiralia</taxon>
        <taxon>Gnathifera</taxon>
        <taxon>Rotifera</taxon>
        <taxon>Eurotatoria</taxon>
        <taxon>Bdelloidea</taxon>
        <taxon>Adinetida</taxon>
        <taxon>Adinetidae</taxon>
        <taxon>Adineta</taxon>
    </lineage>
</organism>
<dbReference type="Proteomes" id="UP000663828">
    <property type="component" value="Unassembled WGS sequence"/>
</dbReference>